<feature type="transmembrane region" description="Helical" evidence="6">
    <location>
        <begin position="20"/>
        <end position="41"/>
    </location>
</feature>
<dbReference type="InterPro" id="IPR051791">
    <property type="entry name" value="Pra-immunoreactive"/>
</dbReference>
<evidence type="ECO:0000313" key="9">
    <source>
        <dbReference type="Proteomes" id="UP001597417"/>
    </source>
</evidence>
<evidence type="ECO:0000256" key="6">
    <source>
        <dbReference type="SAM" id="Phobius"/>
    </source>
</evidence>
<dbReference type="InterPro" id="IPR010432">
    <property type="entry name" value="RDD"/>
</dbReference>
<dbReference type="PANTHER" id="PTHR36115:SF6">
    <property type="entry name" value="PROLINE-RICH ANTIGEN HOMOLOG"/>
    <property type="match status" value="1"/>
</dbReference>
<dbReference type="PANTHER" id="PTHR36115">
    <property type="entry name" value="PROLINE-RICH ANTIGEN HOMOLOG-RELATED"/>
    <property type="match status" value="1"/>
</dbReference>
<proteinExistence type="predicted"/>
<name>A0ABW5G1M4_9PSEU</name>
<dbReference type="RefSeq" id="WP_378269116.1">
    <property type="nucleotide sequence ID" value="NZ_JBHUKR010000021.1"/>
</dbReference>
<dbReference type="Pfam" id="PF06271">
    <property type="entry name" value="RDD"/>
    <property type="match status" value="1"/>
</dbReference>
<dbReference type="Proteomes" id="UP001597417">
    <property type="component" value="Unassembled WGS sequence"/>
</dbReference>
<keyword evidence="3 6" id="KW-0812">Transmembrane</keyword>
<organism evidence="8 9">
    <name type="scientific">Amycolatopsis pigmentata</name>
    <dbReference type="NCBI Taxonomy" id="450801"/>
    <lineage>
        <taxon>Bacteria</taxon>
        <taxon>Bacillati</taxon>
        <taxon>Actinomycetota</taxon>
        <taxon>Actinomycetes</taxon>
        <taxon>Pseudonocardiales</taxon>
        <taxon>Pseudonocardiaceae</taxon>
        <taxon>Amycolatopsis</taxon>
    </lineage>
</organism>
<feature type="transmembrane region" description="Helical" evidence="6">
    <location>
        <begin position="111"/>
        <end position="131"/>
    </location>
</feature>
<gene>
    <name evidence="8" type="ORF">ACFSXZ_31395</name>
</gene>
<keyword evidence="4 6" id="KW-1133">Transmembrane helix</keyword>
<evidence type="ECO:0000256" key="1">
    <source>
        <dbReference type="ARBA" id="ARBA00004651"/>
    </source>
</evidence>
<feature type="domain" description="RDD" evidence="7">
    <location>
        <begin position="10"/>
        <end position="143"/>
    </location>
</feature>
<keyword evidence="2" id="KW-1003">Cell membrane</keyword>
<sequence>MSVDDVPTTAVVLRRYAQYALDFLLLMIAVLLLLVGGLFLALKALGAGWPRQVLYVPVAVAIVAGLGCTLLNEVWLPHKRGGATLAMRWLGLRIVKIDGESPRLRDYLLRWLLNCVDGQCFGLLGAVIIAVTPRHQRLGDIVARTLVVRVR</sequence>
<accession>A0ABW5G1M4</accession>
<reference evidence="9" key="1">
    <citation type="journal article" date="2019" name="Int. J. Syst. Evol. Microbiol.">
        <title>The Global Catalogue of Microorganisms (GCM) 10K type strain sequencing project: providing services to taxonomists for standard genome sequencing and annotation.</title>
        <authorList>
            <consortium name="The Broad Institute Genomics Platform"/>
            <consortium name="The Broad Institute Genome Sequencing Center for Infectious Disease"/>
            <person name="Wu L."/>
            <person name="Ma J."/>
        </authorList>
    </citation>
    <scope>NUCLEOTIDE SEQUENCE [LARGE SCALE GENOMIC DNA]</scope>
    <source>
        <strain evidence="9">CGMCC 4.7645</strain>
    </source>
</reference>
<evidence type="ECO:0000259" key="7">
    <source>
        <dbReference type="Pfam" id="PF06271"/>
    </source>
</evidence>
<comment type="subcellular location">
    <subcellularLocation>
        <location evidence="1">Cell membrane</location>
        <topology evidence="1">Multi-pass membrane protein</topology>
    </subcellularLocation>
</comment>
<evidence type="ECO:0000256" key="4">
    <source>
        <dbReference type="ARBA" id="ARBA00022989"/>
    </source>
</evidence>
<evidence type="ECO:0000256" key="5">
    <source>
        <dbReference type="ARBA" id="ARBA00023136"/>
    </source>
</evidence>
<keyword evidence="5 6" id="KW-0472">Membrane</keyword>
<comment type="caution">
    <text evidence="8">The sequence shown here is derived from an EMBL/GenBank/DDBJ whole genome shotgun (WGS) entry which is preliminary data.</text>
</comment>
<dbReference type="EMBL" id="JBHUKR010000021">
    <property type="protein sequence ID" value="MFD2420845.1"/>
    <property type="molecule type" value="Genomic_DNA"/>
</dbReference>
<feature type="transmembrane region" description="Helical" evidence="6">
    <location>
        <begin position="53"/>
        <end position="72"/>
    </location>
</feature>
<evidence type="ECO:0000256" key="2">
    <source>
        <dbReference type="ARBA" id="ARBA00022475"/>
    </source>
</evidence>
<keyword evidence="9" id="KW-1185">Reference proteome</keyword>
<evidence type="ECO:0000256" key="3">
    <source>
        <dbReference type="ARBA" id="ARBA00022692"/>
    </source>
</evidence>
<evidence type="ECO:0000313" key="8">
    <source>
        <dbReference type="EMBL" id="MFD2420845.1"/>
    </source>
</evidence>
<protein>
    <submittedName>
        <fullName evidence="8">RDD family protein</fullName>
    </submittedName>
</protein>